<feature type="binding site" evidence="7">
    <location>
        <begin position="90"/>
        <end position="91"/>
    </location>
    <ligand>
        <name>(2S)-2-hydroxy-3-oxobutyl phosphate</name>
        <dbReference type="ChEBI" id="CHEBI:58830"/>
    </ligand>
</feature>
<dbReference type="Pfam" id="PF00885">
    <property type="entry name" value="DMRL_synthase"/>
    <property type="match status" value="1"/>
</dbReference>
<comment type="function">
    <text evidence="7">Catalyzes the formation of 6,7-dimethyl-8-ribityllumazine by condensation of 5-amino-6-(D-ribitylamino)uracil with 3,4-dihydroxy-2-butanone 4-phosphate. This is the penultimate step in the biosynthesis of riboflavin.</text>
</comment>
<reference evidence="9" key="1">
    <citation type="submission" date="2016-02" db="EMBL/GenBank/DDBJ databases">
        <authorList>
            <person name="Sanders J.G."/>
            <person name="Lin J.Y."/>
            <person name="Wertz J.T."/>
            <person name="Russell J.A."/>
            <person name="Moreau C.S."/>
            <person name="Powell S."/>
        </authorList>
    </citation>
    <scope>NUCLEOTIDE SEQUENCE [LARGE SCALE GENOMIC DNA]</scope>
    <source>
        <strain evidence="9">CAG34</strain>
    </source>
</reference>
<dbReference type="SUPFAM" id="SSF52121">
    <property type="entry name" value="Lumazine synthase"/>
    <property type="match status" value="1"/>
</dbReference>
<protein>
    <recommendedName>
        <fullName evidence="3 7">6,7-dimethyl-8-ribityllumazine synthase</fullName>
        <shortName evidence="7">DMRL synthase</shortName>
        <shortName evidence="7">LS</shortName>
        <shortName evidence="7">Lumazine synthase</shortName>
        <ecNumber evidence="3 7">2.5.1.78</ecNumber>
    </recommendedName>
</protein>
<dbReference type="NCBIfam" id="TIGR00114">
    <property type="entry name" value="lumazine-synth"/>
    <property type="match status" value="1"/>
</dbReference>
<dbReference type="GO" id="GO:0009231">
    <property type="term" value="P:riboflavin biosynthetic process"/>
    <property type="evidence" value="ECO:0007669"/>
    <property type="project" value="UniProtKB-UniRule"/>
</dbReference>
<feature type="binding site" evidence="7">
    <location>
        <position position="132"/>
    </location>
    <ligand>
        <name>(2S)-2-hydroxy-3-oxobutyl phosphate</name>
        <dbReference type="ChEBI" id="CHEBI:58830"/>
    </ligand>
</feature>
<dbReference type="STRING" id="1548207.AXK11_00850"/>
<proteinExistence type="inferred from homology"/>
<evidence type="ECO:0000256" key="1">
    <source>
        <dbReference type="ARBA" id="ARBA00004917"/>
    </source>
</evidence>
<evidence type="ECO:0000256" key="4">
    <source>
        <dbReference type="ARBA" id="ARBA00022619"/>
    </source>
</evidence>
<dbReference type="GO" id="GO:0009349">
    <property type="term" value="C:riboflavin synthase complex"/>
    <property type="evidence" value="ECO:0007669"/>
    <property type="project" value="UniProtKB-UniRule"/>
</dbReference>
<comment type="pathway">
    <text evidence="1 7">Cofactor biosynthesis; riboflavin biosynthesis; riboflavin from 2-hydroxy-3-oxobutyl phosphate and 5-amino-6-(D-ribitylamino)uracil: step 1/2.</text>
</comment>
<comment type="catalytic activity">
    <reaction evidence="6 7">
        <text>(2S)-2-hydroxy-3-oxobutyl phosphate + 5-amino-6-(D-ribitylamino)uracil = 6,7-dimethyl-8-(1-D-ribityl)lumazine + phosphate + 2 H2O + H(+)</text>
        <dbReference type="Rhea" id="RHEA:26152"/>
        <dbReference type="ChEBI" id="CHEBI:15377"/>
        <dbReference type="ChEBI" id="CHEBI:15378"/>
        <dbReference type="ChEBI" id="CHEBI:15934"/>
        <dbReference type="ChEBI" id="CHEBI:43474"/>
        <dbReference type="ChEBI" id="CHEBI:58201"/>
        <dbReference type="ChEBI" id="CHEBI:58830"/>
        <dbReference type="EC" id="2.5.1.78"/>
    </reaction>
</comment>
<feature type="active site" description="Proton donor" evidence="7">
    <location>
        <position position="93"/>
    </location>
</feature>
<evidence type="ECO:0000256" key="3">
    <source>
        <dbReference type="ARBA" id="ARBA00012664"/>
    </source>
</evidence>
<sequence>MSRDAPPPSAAAVDGSTFRVGIVAACYNEALVNALLTRVLGALHAAGVLEKNIQVLRVPGSHEVPWVAGELAQRRGMSVVIALGVLIGGDTNHHEMVGQSVSQALQQVALAHRVPVINGVIVTDTLAQARARCTGKIDRGSEFAQAALTMAALKKTFSNR</sequence>
<dbReference type="OrthoDB" id="9809709at2"/>
<dbReference type="CDD" id="cd09209">
    <property type="entry name" value="Lumazine_synthase-I"/>
    <property type="match status" value="1"/>
</dbReference>
<feature type="binding site" evidence="7">
    <location>
        <position position="118"/>
    </location>
    <ligand>
        <name>5-amino-6-(D-ribitylamino)uracil</name>
        <dbReference type="ChEBI" id="CHEBI:15934"/>
    </ligand>
</feature>
<evidence type="ECO:0000313" key="9">
    <source>
        <dbReference type="Proteomes" id="UP000070058"/>
    </source>
</evidence>
<organism evidence="8 9">
    <name type="scientific">Cephaloticoccus primus</name>
    <dbReference type="NCBI Taxonomy" id="1548207"/>
    <lineage>
        <taxon>Bacteria</taxon>
        <taxon>Pseudomonadati</taxon>
        <taxon>Verrucomicrobiota</taxon>
        <taxon>Opitutia</taxon>
        <taxon>Opitutales</taxon>
        <taxon>Opitutaceae</taxon>
        <taxon>Cephaloticoccus</taxon>
    </lineage>
</organism>
<dbReference type="GO" id="GO:0005829">
    <property type="term" value="C:cytosol"/>
    <property type="evidence" value="ECO:0007669"/>
    <property type="project" value="TreeGrafter"/>
</dbReference>
<dbReference type="Gene3D" id="3.40.50.960">
    <property type="entry name" value="Lumazine/riboflavin synthase"/>
    <property type="match status" value="1"/>
</dbReference>
<name>A0A139SUV6_9BACT</name>
<gene>
    <name evidence="7" type="primary">ribH</name>
    <name evidence="8" type="ORF">AXK11_00850</name>
</gene>
<keyword evidence="5 7" id="KW-0808">Transferase</keyword>
<dbReference type="HAMAP" id="MF_00178">
    <property type="entry name" value="Lumazine_synth"/>
    <property type="match status" value="1"/>
</dbReference>
<dbReference type="GO" id="GO:0000906">
    <property type="term" value="F:6,7-dimethyl-8-ribityllumazine synthase activity"/>
    <property type="evidence" value="ECO:0007669"/>
    <property type="project" value="UniProtKB-UniRule"/>
</dbReference>
<comment type="similarity">
    <text evidence="2 7">Belongs to the DMRL synthase family.</text>
</comment>
<keyword evidence="9" id="KW-1185">Reference proteome</keyword>
<dbReference type="InterPro" id="IPR034964">
    <property type="entry name" value="LS"/>
</dbReference>
<feature type="binding site" evidence="7">
    <location>
        <begin position="61"/>
        <end position="63"/>
    </location>
    <ligand>
        <name>5-amino-6-(D-ribitylamino)uracil</name>
        <dbReference type="ChEBI" id="CHEBI:15934"/>
    </ligand>
</feature>
<feature type="binding site" evidence="7">
    <location>
        <begin position="85"/>
        <end position="87"/>
    </location>
    <ligand>
        <name>5-amino-6-(D-ribitylamino)uracil</name>
        <dbReference type="ChEBI" id="CHEBI:15934"/>
    </ligand>
</feature>
<dbReference type="UniPathway" id="UPA00275">
    <property type="reaction ID" value="UER00404"/>
</dbReference>
<evidence type="ECO:0000256" key="6">
    <source>
        <dbReference type="ARBA" id="ARBA00048785"/>
    </source>
</evidence>
<dbReference type="PANTHER" id="PTHR21058">
    <property type="entry name" value="6,7-DIMETHYL-8-RIBITYLLUMAZINE SYNTHASE DMRL SYNTHASE LUMAZINE SYNTHASE"/>
    <property type="match status" value="1"/>
</dbReference>
<dbReference type="Proteomes" id="UP000070058">
    <property type="component" value="Unassembled WGS sequence"/>
</dbReference>
<dbReference type="EC" id="2.5.1.78" evidence="3 7"/>
<dbReference type="RefSeq" id="WP_068628119.1">
    <property type="nucleotide sequence ID" value="NZ_LSZQ01000002.1"/>
</dbReference>
<keyword evidence="4 7" id="KW-0686">Riboflavin biosynthesis</keyword>
<accession>A0A139SUV6</accession>
<dbReference type="PANTHER" id="PTHR21058:SF0">
    <property type="entry name" value="6,7-DIMETHYL-8-RIBITYLLUMAZINE SYNTHASE"/>
    <property type="match status" value="1"/>
</dbReference>
<evidence type="ECO:0000313" key="8">
    <source>
        <dbReference type="EMBL" id="KXU38230.1"/>
    </source>
</evidence>
<evidence type="ECO:0000256" key="2">
    <source>
        <dbReference type="ARBA" id="ARBA00007424"/>
    </source>
</evidence>
<dbReference type="InterPro" id="IPR002180">
    <property type="entry name" value="LS/RS"/>
</dbReference>
<dbReference type="AlphaFoldDB" id="A0A139SUV6"/>
<dbReference type="InterPro" id="IPR036467">
    <property type="entry name" value="LS/RS_sf"/>
</dbReference>
<dbReference type="EMBL" id="LSZQ01000002">
    <property type="protein sequence ID" value="KXU38230.1"/>
    <property type="molecule type" value="Genomic_DNA"/>
</dbReference>
<evidence type="ECO:0000256" key="7">
    <source>
        <dbReference type="HAMAP-Rule" id="MF_00178"/>
    </source>
</evidence>
<feature type="binding site" evidence="7">
    <location>
        <position position="27"/>
    </location>
    <ligand>
        <name>5-amino-6-(D-ribitylamino)uracil</name>
        <dbReference type="ChEBI" id="CHEBI:15934"/>
    </ligand>
</feature>
<evidence type="ECO:0000256" key="5">
    <source>
        <dbReference type="ARBA" id="ARBA00022679"/>
    </source>
</evidence>
<comment type="caution">
    <text evidence="8">The sequence shown here is derived from an EMBL/GenBank/DDBJ whole genome shotgun (WGS) entry which is preliminary data.</text>
</comment>